<evidence type="ECO:0000313" key="3">
    <source>
        <dbReference type="EMBL" id="KAA5610321.1"/>
    </source>
</evidence>
<dbReference type="EMBL" id="VWPK01000034">
    <property type="protein sequence ID" value="KAA5610321.1"/>
    <property type="molecule type" value="Genomic_DNA"/>
</dbReference>
<dbReference type="Proteomes" id="UP000325255">
    <property type="component" value="Unassembled WGS sequence"/>
</dbReference>
<reference evidence="3 4" key="1">
    <citation type="submission" date="2019-09" db="EMBL/GenBank/DDBJ databases">
        <title>Genome sequence of Rhodovastum atsumiense, a diverse member of the Acetobacteraceae family of non-sulfur purple photosynthetic bacteria.</title>
        <authorList>
            <person name="Meyer T."/>
            <person name="Kyndt J."/>
        </authorList>
    </citation>
    <scope>NUCLEOTIDE SEQUENCE [LARGE SCALE GENOMIC DNA]</scope>
    <source>
        <strain evidence="3 4">DSM 21279</strain>
    </source>
</reference>
<protein>
    <submittedName>
        <fullName evidence="3">Uncharacterized protein</fullName>
    </submittedName>
</protein>
<gene>
    <name evidence="3" type="ORF">F1189_19610</name>
</gene>
<name>A0A5M6IPY5_9PROT</name>
<evidence type="ECO:0000313" key="4">
    <source>
        <dbReference type="Proteomes" id="UP000325255"/>
    </source>
</evidence>
<keyword evidence="2" id="KW-0732">Signal</keyword>
<accession>A0A5M6IPY5</accession>
<feature type="signal peptide" evidence="2">
    <location>
        <begin position="1"/>
        <end position="15"/>
    </location>
</feature>
<feature type="chain" id="PRO_5024366577" evidence="2">
    <location>
        <begin position="16"/>
        <end position="105"/>
    </location>
</feature>
<proteinExistence type="predicted"/>
<organism evidence="3 4">
    <name type="scientific">Rhodovastum atsumiense</name>
    <dbReference type="NCBI Taxonomy" id="504468"/>
    <lineage>
        <taxon>Bacteria</taxon>
        <taxon>Pseudomonadati</taxon>
        <taxon>Pseudomonadota</taxon>
        <taxon>Alphaproteobacteria</taxon>
        <taxon>Acetobacterales</taxon>
        <taxon>Acetobacteraceae</taxon>
        <taxon>Rhodovastum</taxon>
    </lineage>
</organism>
<keyword evidence="4" id="KW-1185">Reference proteome</keyword>
<evidence type="ECO:0000256" key="2">
    <source>
        <dbReference type="SAM" id="SignalP"/>
    </source>
</evidence>
<dbReference type="AlphaFoldDB" id="A0A5M6IPY5"/>
<evidence type="ECO:0000256" key="1">
    <source>
        <dbReference type="SAM" id="MobiDB-lite"/>
    </source>
</evidence>
<comment type="caution">
    <text evidence="3">The sequence shown here is derived from an EMBL/GenBank/DDBJ whole genome shotgun (WGS) entry which is preliminary data.</text>
</comment>
<dbReference type="RefSeq" id="WP_150042567.1">
    <property type="nucleotide sequence ID" value="NZ_OW485601.1"/>
</dbReference>
<sequence>MWWLLLVLFSGPALAQPADCAAIPVGPPVSFDVYVEAPRRPGPYPSLPRTGVAVGVTDVPAFGTRCVAPPVPPGDVLRGPPARGDLLRGGGPRDLLQGPVRPDLR</sequence>
<feature type="region of interest" description="Disordered" evidence="1">
    <location>
        <begin position="70"/>
        <end position="105"/>
    </location>
</feature>